<organism evidence="1 2">
    <name type="scientific">Oryza meyeriana var. granulata</name>
    <dbReference type="NCBI Taxonomy" id="110450"/>
    <lineage>
        <taxon>Eukaryota</taxon>
        <taxon>Viridiplantae</taxon>
        <taxon>Streptophyta</taxon>
        <taxon>Embryophyta</taxon>
        <taxon>Tracheophyta</taxon>
        <taxon>Spermatophyta</taxon>
        <taxon>Magnoliopsida</taxon>
        <taxon>Liliopsida</taxon>
        <taxon>Poales</taxon>
        <taxon>Poaceae</taxon>
        <taxon>BOP clade</taxon>
        <taxon>Oryzoideae</taxon>
        <taxon>Oryzeae</taxon>
        <taxon>Oryzinae</taxon>
        <taxon>Oryza</taxon>
        <taxon>Oryza meyeriana</taxon>
    </lineage>
</organism>
<evidence type="ECO:0000313" key="2">
    <source>
        <dbReference type="Proteomes" id="UP000479710"/>
    </source>
</evidence>
<name>A0A6G1CZN9_9ORYZ</name>
<dbReference type="AlphaFoldDB" id="A0A6G1CZN9"/>
<accession>A0A6G1CZN9</accession>
<keyword evidence="2" id="KW-1185">Reference proteome</keyword>
<proteinExistence type="predicted"/>
<dbReference type="Proteomes" id="UP000479710">
    <property type="component" value="Unassembled WGS sequence"/>
</dbReference>
<reference evidence="1 2" key="1">
    <citation type="submission" date="2019-11" db="EMBL/GenBank/DDBJ databases">
        <title>Whole genome sequence of Oryza granulata.</title>
        <authorList>
            <person name="Li W."/>
        </authorList>
    </citation>
    <scope>NUCLEOTIDE SEQUENCE [LARGE SCALE GENOMIC DNA]</scope>
    <source>
        <strain evidence="2">cv. Menghai</strain>
        <tissue evidence="1">Leaf</tissue>
    </source>
</reference>
<dbReference type="EMBL" id="SPHZ02000007">
    <property type="protein sequence ID" value="KAF0905636.1"/>
    <property type="molecule type" value="Genomic_DNA"/>
</dbReference>
<protein>
    <submittedName>
        <fullName evidence="1">Uncharacterized protein</fullName>
    </submittedName>
</protein>
<gene>
    <name evidence="1" type="ORF">E2562_007419</name>
</gene>
<sequence>MTLEEAFLTAYNELTKEEIKEWIREQWPKKALAPEEDMLKLHLDPFLTGCQKHSVRRSCE</sequence>
<evidence type="ECO:0000313" key="1">
    <source>
        <dbReference type="EMBL" id="KAF0905636.1"/>
    </source>
</evidence>
<comment type="caution">
    <text evidence="1">The sequence shown here is derived from an EMBL/GenBank/DDBJ whole genome shotgun (WGS) entry which is preliminary data.</text>
</comment>